<name>A0AAD6RIS4_9ROSI</name>
<evidence type="ECO:0000313" key="3">
    <source>
        <dbReference type="Proteomes" id="UP001164929"/>
    </source>
</evidence>
<feature type="compositionally biased region" description="Polar residues" evidence="1">
    <location>
        <begin position="201"/>
        <end position="214"/>
    </location>
</feature>
<gene>
    <name evidence="2" type="ORF">NC653_000308</name>
</gene>
<dbReference type="AlphaFoldDB" id="A0AAD6RIS4"/>
<sequence length="226" mass="23447">MPHAGFFRVRQPILTNIYLHRITNHNTSPAPPSLHACTGAVQTSSQTDLSVTAPCVGQAQRPSTAPTAPLEVNYCDGAASSPTRTNNVATTAGDMVLVSNLVNVPPVCIGDVQPPPIASCDGEAHSSSPSATTTGDTVVVGNSVKVPLINVADQCGVRTRNQKQRSQSGREFPSPTKGKEVAISADANGKTRRHKAATGMLTRSSVQTNFNMSSGSGGDSPTIPHP</sequence>
<feature type="compositionally biased region" description="Polar residues" evidence="1">
    <location>
        <begin position="125"/>
        <end position="136"/>
    </location>
</feature>
<dbReference type="Proteomes" id="UP001164929">
    <property type="component" value="Chromosome 1"/>
</dbReference>
<evidence type="ECO:0000256" key="1">
    <source>
        <dbReference type="SAM" id="MobiDB-lite"/>
    </source>
</evidence>
<evidence type="ECO:0000313" key="2">
    <source>
        <dbReference type="EMBL" id="KAJ7009574.1"/>
    </source>
</evidence>
<protein>
    <submittedName>
        <fullName evidence="2">Uncharacterized protein</fullName>
    </submittedName>
</protein>
<accession>A0AAD6RIS4</accession>
<feature type="region of interest" description="Disordered" evidence="1">
    <location>
        <begin position="119"/>
        <end position="138"/>
    </location>
</feature>
<comment type="caution">
    <text evidence="2">The sequence shown here is derived from an EMBL/GenBank/DDBJ whole genome shotgun (WGS) entry which is preliminary data.</text>
</comment>
<feature type="region of interest" description="Disordered" evidence="1">
    <location>
        <begin position="158"/>
        <end position="226"/>
    </location>
</feature>
<organism evidence="2 3">
    <name type="scientific">Populus alba x Populus x berolinensis</name>
    <dbReference type="NCBI Taxonomy" id="444605"/>
    <lineage>
        <taxon>Eukaryota</taxon>
        <taxon>Viridiplantae</taxon>
        <taxon>Streptophyta</taxon>
        <taxon>Embryophyta</taxon>
        <taxon>Tracheophyta</taxon>
        <taxon>Spermatophyta</taxon>
        <taxon>Magnoliopsida</taxon>
        <taxon>eudicotyledons</taxon>
        <taxon>Gunneridae</taxon>
        <taxon>Pentapetalae</taxon>
        <taxon>rosids</taxon>
        <taxon>fabids</taxon>
        <taxon>Malpighiales</taxon>
        <taxon>Salicaceae</taxon>
        <taxon>Saliceae</taxon>
        <taxon>Populus</taxon>
    </lineage>
</organism>
<keyword evidence="3" id="KW-1185">Reference proteome</keyword>
<proteinExistence type="predicted"/>
<dbReference type="EMBL" id="JAQIZT010000001">
    <property type="protein sequence ID" value="KAJ7009574.1"/>
    <property type="molecule type" value="Genomic_DNA"/>
</dbReference>
<reference evidence="2 3" key="1">
    <citation type="journal article" date="2023" name="Mol. Ecol. Resour.">
        <title>Chromosome-level genome assembly of a triploid poplar Populus alba 'Berolinensis'.</title>
        <authorList>
            <person name="Chen S."/>
            <person name="Yu Y."/>
            <person name="Wang X."/>
            <person name="Wang S."/>
            <person name="Zhang T."/>
            <person name="Zhou Y."/>
            <person name="He R."/>
            <person name="Meng N."/>
            <person name="Wang Y."/>
            <person name="Liu W."/>
            <person name="Liu Z."/>
            <person name="Liu J."/>
            <person name="Guo Q."/>
            <person name="Huang H."/>
            <person name="Sederoff R.R."/>
            <person name="Wang G."/>
            <person name="Qu G."/>
            <person name="Chen S."/>
        </authorList>
    </citation>
    <scope>NUCLEOTIDE SEQUENCE [LARGE SCALE GENOMIC DNA]</scope>
    <source>
        <strain evidence="2">SC-2020</strain>
    </source>
</reference>